<reference evidence="2 3" key="1">
    <citation type="journal article" date="2019" name="Nat. Ecol. Evol.">
        <title>Megaphylogeny resolves global patterns of mushroom evolution.</title>
        <authorList>
            <person name="Varga T."/>
            <person name="Krizsan K."/>
            <person name="Foldi C."/>
            <person name="Dima B."/>
            <person name="Sanchez-Garcia M."/>
            <person name="Sanchez-Ramirez S."/>
            <person name="Szollosi G.J."/>
            <person name="Szarkandi J.G."/>
            <person name="Papp V."/>
            <person name="Albert L."/>
            <person name="Andreopoulos W."/>
            <person name="Angelini C."/>
            <person name="Antonin V."/>
            <person name="Barry K.W."/>
            <person name="Bougher N.L."/>
            <person name="Buchanan P."/>
            <person name="Buyck B."/>
            <person name="Bense V."/>
            <person name="Catcheside P."/>
            <person name="Chovatia M."/>
            <person name="Cooper J."/>
            <person name="Damon W."/>
            <person name="Desjardin D."/>
            <person name="Finy P."/>
            <person name="Geml J."/>
            <person name="Haridas S."/>
            <person name="Hughes K."/>
            <person name="Justo A."/>
            <person name="Karasinski D."/>
            <person name="Kautmanova I."/>
            <person name="Kiss B."/>
            <person name="Kocsube S."/>
            <person name="Kotiranta H."/>
            <person name="LaButti K.M."/>
            <person name="Lechner B.E."/>
            <person name="Liimatainen K."/>
            <person name="Lipzen A."/>
            <person name="Lukacs Z."/>
            <person name="Mihaltcheva S."/>
            <person name="Morgado L.N."/>
            <person name="Niskanen T."/>
            <person name="Noordeloos M.E."/>
            <person name="Ohm R.A."/>
            <person name="Ortiz-Santana B."/>
            <person name="Ovrebo C."/>
            <person name="Racz N."/>
            <person name="Riley R."/>
            <person name="Savchenko A."/>
            <person name="Shiryaev A."/>
            <person name="Soop K."/>
            <person name="Spirin V."/>
            <person name="Szebenyi C."/>
            <person name="Tomsovsky M."/>
            <person name="Tulloss R.E."/>
            <person name="Uehling J."/>
            <person name="Grigoriev I.V."/>
            <person name="Vagvolgyi C."/>
            <person name="Papp T."/>
            <person name="Martin F.M."/>
            <person name="Miettinen O."/>
            <person name="Hibbett D.S."/>
            <person name="Nagy L.G."/>
        </authorList>
    </citation>
    <scope>NUCLEOTIDE SEQUENCE [LARGE SCALE GENOMIC DNA]</scope>
    <source>
        <strain evidence="2 3">HHB13444</strain>
    </source>
</reference>
<accession>A0A5C3PY39</accession>
<sequence length="721" mass="83361">MGNSLDERLSRLGDYLKARVQRSSTSVTDASMASKKFCPWAASKSEARSRHRQATNRSRTKQTRIPHFFKGWKCRLPDLPLDILVEIASHMHPLDLLHLSRVSKAFRTILASRDCRVAWVRVLQSVPDLPPCPEDMSELLYVALIFGRNCFACGADKAYSVDYALRVRYCESCYDESVVEGAQVLYDIPDPVRDVALMLIPAETTFAFYDIRKTLSRLNPATHMAQDFYLTRDLEAMERWCLDPPSPERFDEIKALIRERVEDVAAKQAQGVVLDMWERLVTSSGPEASDYNLQRRARVLSLIRQKRHLGTPFERADGADSDDDRDYCEVDARDLTPAIINCATPPKDVRQLEEEEEARFEREDDAYNVRLEARYTELGDCYERFMRVHGPLDETYDERCHPNRHDGGRLFSNLAYRNNARTPVDYDTFASDLGLLEDEFYGYERHLVSGLAALLPGPTVWTTWLKWPNALYFCPECAKTALPWPDINVHWREEHPEETIWAIHAWHRPKVKWWRAGEDVAHRILDVLRLSRTTPMYQLNEYIEKGRLYCNCGDPSWGPANRQAWAELVLHVYTHLRMNEDRMAAVDDQHVWHDDHKVEECIVKLKLEGTVEPAQMHFATPEASVVARVDAHLTMCPSGLVPLCRVCKEMTRKDKDMWMVLPPNADAVLYHISAKHGRTFDEADILFEAPWYLPRHRRHMSHWGRFALEGAASWAESVYLI</sequence>
<dbReference type="Proteomes" id="UP000308197">
    <property type="component" value="Unassembled WGS sequence"/>
</dbReference>
<gene>
    <name evidence="2" type="ORF">K466DRAFT_535804</name>
</gene>
<dbReference type="STRING" id="1314778.A0A5C3PY39"/>
<dbReference type="CDD" id="cd09917">
    <property type="entry name" value="F-box_SF"/>
    <property type="match status" value="1"/>
</dbReference>
<dbReference type="SMART" id="SM00256">
    <property type="entry name" value="FBOX"/>
    <property type="match status" value="1"/>
</dbReference>
<evidence type="ECO:0000259" key="1">
    <source>
        <dbReference type="PROSITE" id="PS50181"/>
    </source>
</evidence>
<feature type="domain" description="F-box" evidence="1">
    <location>
        <begin position="73"/>
        <end position="122"/>
    </location>
</feature>
<dbReference type="SUPFAM" id="SSF81383">
    <property type="entry name" value="F-box domain"/>
    <property type="match status" value="1"/>
</dbReference>
<dbReference type="PROSITE" id="PS50181">
    <property type="entry name" value="FBOX"/>
    <property type="match status" value="1"/>
</dbReference>
<protein>
    <recommendedName>
        <fullName evidence="1">F-box domain-containing protein</fullName>
    </recommendedName>
</protein>
<dbReference type="InParanoid" id="A0A5C3PY39"/>
<proteinExistence type="predicted"/>
<name>A0A5C3PY39_9APHY</name>
<dbReference type="InterPro" id="IPR036047">
    <property type="entry name" value="F-box-like_dom_sf"/>
</dbReference>
<dbReference type="Pfam" id="PF00646">
    <property type="entry name" value="F-box"/>
    <property type="match status" value="1"/>
</dbReference>
<dbReference type="AlphaFoldDB" id="A0A5C3PY39"/>
<evidence type="ECO:0000313" key="3">
    <source>
        <dbReference type="Proteomes" id="UP000308197"/>
    </source>
</evidence>
<organism evidence="2 3">
    <name type="scientific">Polyporus arcularius HHB13444</name>
    <dbReference type="NCBI Taxonomy" id="1314778"/>
    <lineage>
        <taxon>Eukaryota</taxon>
        <taxon>Fungi</taxon>
        <taxon>Dikarya</taxon>
        <taxon>Basidiomycota</taxon>
        <taxon>Agaricomycotina</taxon>
        <taxon>Agaricomycetes</taxon>
        <taxon>Polyporales</taxon>
        <taxon>Polyporaceae</taxon>
        <taxon>Polyporus</taxon>
    </lineage>
</organism>
<evidence type="ECO:0000313" key="2">
    <source>
        <dbReference type="EMBL" id="TFK94502.1"/>
    </source>
</evidence>
<dbReference type="InterPro" id="IPR001810">
    <property type="entry name" value="F-box_dom"/>
</dbReference>
<keyword evidence="3" id="KW-1185">Reference proteome</keyword>
<dbReference type="EMBL" id="ML210968">
    <property type="protein sequence ID" value="TFK94502.1"/>
    <property type="molecule type" value="Genomic_DNA"/>
</dbReference>